<accession>A0AAD5VHW6</accession>
<dbReference type="InterPro" id="IPR014812">
    <property type="entry name" value="Vps51"/>
</dbReference>
<dbReference type="GO" id="GO:0015031">
    <property type="term" value="P:protein transport"/>
    <property type="evidence" value="ECO:0007669"/>
    <property type="project" value="UniProtKB-UniRule"/>
</dbReference>
<sequence length="220" mass="23272">MSRASSGVSTPSSRNNTLSRQTSSPLRPSSPTSIRSFSDAAMAVNANVNARRSSTPNAAALAKGPSPTSTPPPPQAGGSGGKSRARDLLRKHYGLGVGPPPALQGKSPADPMDLDSPAFDAKVYYEQLITTSSLPTLLKRENELMSEVRQLDSERQSLVYNHHHELIAASDTIAAMKARAEKLDADMDLLKAAFSEISRLSAEVSIEASQPHGNPTRGAN</sequence>
<dbReference type="Proteomes" id="UP001212997">
    <property type="component" value="Unassembled WGS sequence"/>
</dbReference>
<name>A0AAD5VHW6_9APHY</name>
<dbReference type="PANTHER" id="PTHR15954:SF4">
    <property type="entry name" value="VACUOLAR PROTEIN SORTING-ASSOCIATED PROTEIN 51 HOMOLOG"/>
    <property type="match status" value="1"/>
</dbReference>
<keyword evidence="2" id="KW-0333">Golgi apparatus</keyword>
<organism evidence="4 5">
    <name type="scientific">Meripilus lineatus</name>
    <dbReference type="NCBI Taxonomy" id="2056292"/>
    <lineage>
        <taxon>Eukaryota</taxon>
        <taxon>Fungi</taxon>
        <taxon>Dikarya</taxon>
        <taxon>Basidiomycota</taxon>
        <taxon>Agaricomycotina</taxon>
        <taxon>Agaricomycetes</taxon>
        <taxon>Polyporales</taxon>
        <taxon>Meripilaceae</taxon>
        <taxon>Meripilus</taxon>
    </lineage>
</organism>
<dbReference type="GO" id="GO:0007030">
    <property type="term" value="P:Golgi organization"/>
    <property type="evidence" value="ECO:0007669"/>
    <property type="project" value="UniProtKB-UniRule"/>
</dbReference>
<comment type="function">
    <text evidence="2">Acts as component of the GARP complex that is involved in retrograde transport from early and late endosomes to the trans-Golgi network (TGN).</text>
</comment>
<comment type="subunit">
    <text evidence="2">Component of the Golgi-associated retrograde protein (GARP) complex.</text>
</comment>
<dbReference type="GO" id="GO:0032456">
    <property type="term" value="P:endocytic recycling"/>
    <property type="evidence" value="ECO:0007669"/>
    <property type="project" value="TreeGrafter"/>
</dbReference>
<evidence type="ECO:0000313" key="4">
    <source>
        <dbReference type="EMBL" id="KAJ3491773.1"/>
    </source>
</evidence>
<evidence type="ECO:0000256" key="3">
    <source>
        <dbReference type="SAM" id="MobiDB-lite"/>
    </source>
</evidence>
<dbReference type="Pfam" id="PF08700">
    <property type="entry name" value="VPS51_Exo84_N"/>
    <property type="match status" value="1"/>
</dbReference>
<comment type="similarity">
    <text evidence="1 2">Belongs to the VPS51 family.</text>
</comment>
<dbReference type="GO" id="GO:0000938">
    <property type="term" value="C:GARP complex"/>
    <property type="evidence" value="ECO:0007669"/>
    <property type="project" value="UniProtKB-UniRule"/>
</dbReference>
<dbReference type="PANTHER" id="PTHR15954">
    <property type="entry name" value="VACUOLAR PROTEIN SORTING-ASSOCIATED PROTEIN 51 HOMOLOG"/>
    <property type="match status" value="1"/>
</dbReference>
<reference evidence="4" key="1">
    <citation type="submission" date="2022-07" db="EMBL/GenBank/DDBJ databases">
        <title>Genome Sequence of Physisporinus lineatus.</title>
        <authorList>
            <person name="Buettner E."/>
        </authorList>
    </citation>
    <scope>NUCLEOTIDE SEQUENCE</scope>
    <source>
        <strain evidence="4">VT162</strain>
    </source>
</reference>
<proteinExistence type="inferred from homology"/>
<keyword evidence="5" id="KW-1185">Reference proteome</keyword>
<feature type="region of interest" description="Disordered" evidence="3">
    <location>
        <begin position="1"/>
        <end position="84"/>
    </location>
</feature>
<feature type="compositionally biased region" description="Low complexity" evidence="3">
    <location>
        <begin position="18"/>
        <end position="50"/>
    </location>
</feature>
<dbReference type="GO" id="GO:0016020">
    <property type="term" value="C:membrane"/>
    <property type="evidence" value="ECO:0007669"/>
    <property type="project" value="TreeGrafter"/>
</dbReference>
<dbReference type="GO" id="GO:1990745">
    <property type="term" value="C:EARP complex"/>
    <property type="evidence" value="ECO:0007669"/>
    <property type="project" value="TreeGrafter"/>
</dbReference>
<protein>
    <recommendedName>
        <fullName evidence="2">Vacuolar protein sorting-associated protein 51 homolog</fullName>
    </recommendedName>
</protein>
<comment type="caution">
    <text evidence="4">The sequence shown here is derived from an EMBL/GenBank/DDBJ whole genome shotgun (WGS) entry which is preliminary data.</text>
</comment>
<dbReference type="AlphaFoldDB" id="A0AAD5VHW6"/>
<dbReference type="GO" id="GO:0005829">
    <property type="term" value="C:cytosol"/>
    <property type="evidence" value="ECO:0007669"/>
    <property type="project" value="GOC"/>
</dbReference>
<evidence type="ECO:0000313" key="5">
    <source>
        <dbReference type="Proteomes" id="UP001212997"/>
    </source>
</evidence>
<feature type="compositionally biased region" description="Polar residues" evidence="3">
    <location>
        <begin position="1"/>
        <end position="17"/>
    </location>
</feature>
<evidence type="ECO:0000256" key="2">
    <source>
        <dbReference type="RuleBase" id="RU368010"/>
    </source>
</evidence>
<dbReference type="GO" id="GO:0042147">
    <property type="term" value="P:retrograde transport, endosome to Golgi"/>
    <property type="evidence" value="ECO:0007669"/>
    <property type="project" value="UniProtKB-UniRule"/>
</dbReference>
<dbReference type="EMBL" id="JANAWD010000007">
    <property type="protein sequence ID" value="KAJ3491773.1"/>
    <property type="molecule type" value="Genomic_DNA"/>
</dbReference>
<evidence type="ECO:0000256" key="1">
    <source>
        <dbReference type="ARBA" id="ARBA00006080"/>
    </source>
</evidence>
<dbReference type="GO" id="GO:0048193">
    <property type="term" value="P:Golgi vesicle transport"/>
    <property type="evidence" value="ECO:0007669"/>
    <property type="project" value="TreeGrafter"/>
</dbReference>
<dbReference type="GO" id="GO:0006869">
    <property type="term" value="P:lipid transport"/>
    <property type="evidence" value="ECO:0007669"/>
    <property type="project" value="UniProtKB-UniRule"/>
</dbReference>
<comment type="subcellular location">
    <subcellularLocation>
        <location evidence="2">Golgi apparatus</location>
        <location evidence="2">trans-Golgi network</location>
    </subcellularLocation>
</comment>
<keyword evidence="2" id="KW-0445">Lipid transport</keyword>
<keyword evidence="2" id="KW-0813">Transport</keyword>
<keyword evidence="2" id="KW-0653">Protein transport</keyword>
<gene>
    <name evidence="4" type="ORF">NLI96_g475</name>
</gene>